<dbReference type="InterPro" id="IPR048667">
    <property type="entry name" value="Imm5-like"/>
</dbReference>
<protein>
    <recommendedName>
        <fullName evidence="1">Imm-5-like domain-containing protein</fullName>
    </recommendedName>
</protein>
<feature type="domain" description="Imm-5-like" evidence="1">
    <location>
        <begin position="17"/>
        <end position="128"/>
    </location>
</feature>
<dbReference type="Proteomes" id="UP000076612">
    <property type="component" value="Unassembled WGS sequence"/>
</dbReference>
<proteinExistence type="predicted"/>
<reference evidence="3" key="1">
    <citation type="submission" date="2016-01" db="EMBL/GenBank/DDBJ databases">
        <title>Draft genome of Chromobacterium sp. F49.</title>
        <authorList>
            <person name="Hong K.W."/>
        </authorList>
    </citation>
    <scope>NUCLEOTIDE SEQUENCE [LARGE SCALE GENOMIC DNA]</scope>
    <source>
        <strain evidence="3">M40</strain>
    </source>
</reference>
<gene>
    <name evidence="2" type="ORF">AVW13_04290</name>
</gene>
<comment type="caution">
    <text evidence="2">The sequence shown here is derived from an EMBL/GenBank/DDBJ whole genome shotgun (WGS) entry which is preliminary data.</text>
</comment>
<sequence>MSTARTRDVDLSMDEIRAVTAFAAASADEVLPLFESERPTDSRPRDALAAAHEFARGLPRSRLQRISAPAAHRAAKETDSAVAFHAAMAAGDAAASAYLHPLADAVQVKHILRASAHTIRALELSASGPSACEPTADTAAQGRRAHDRLIEEFAARAPPTVVAVLCRYPRLEAGGNPLAQTLAEVDAVLRADAGTAPDAAEGRR</sequence>
<dbReference type="EMBL" id="LQQR01000003">
    <property type="protein sequence ID" value="KZE23435.1"/>
    <property type="molecule type" value="Genomic_DNA"/>
</dbReference>
<dbReference type="AlphaFoldDB" id="A0AB34Y171"/>
<dbReference type="Pfam" id="PF21805">
    <property type="entry name" value="Imm5_like"/>
    <property type="match status" value="1"/>
</dbReference>
<dbReference type="RefSeq" id="WP_063248874.1">
    <property type="nucleotide sequence ID" value="NZ_CBDRLP010000001.1"/>
</dbReference>
<evidence type="ECO:0000313" key="3">
    <source>
        <dbReference type="Proteomes" id="UP000076612"/>
    </source>
</evidence>
<evidence type="ECO:0000313" key="2">
    <source>
        <dbReference type="EMBL" id="KZE23435.1"/>
    </source>
</evidence>
<accession>A0AB34Y171</accession>
<organism evidence="2 3">
    <name type="scientific">Brevibacterium casei</name>
    <dbReference type="NCBI Taxonomy" id="33889"/>
    <lineage>
        <taxon>Bacteria</taxon>
        <taxon>Bacillati</taxon>
        <taxon>Actinomycetota</taxon>
        <taxon>Actinomycetes</taxon>
        <taxon>Micrococcales</taxon>
        <taxon>Brevibacteriaceae</taxon>
        <taxon>Brevibacterium</taxon>
    </lineage>
</organism>
<name>A0AB34Y171_9MICO</name>
<evidence type="ECO:0000259" key="1">
    <source>
        <dbReference type="Pfam" id="PF21805"/>
    </source>
</evidence>